<feature type="domain" description="UvrD-like helicase ATP-binding" evidence="11">
    <location>
        <begin position="3"/>
        <end position="247"/>
    </location>
</feature>
<evidence type="ECO:0000256" key="1">
    <source>
        <dbReference type="ARBA" id="ARBA00022741"/>
    </source>
</evidence>
<dbReference type="InterPro" id="IPR014016">
    <property type="entry name" value="UvrD-like_ATP-bd"/>
</dbReference>
<dbReference type="EC" id="5.6.2.4" evidence="7"/>
<dbReference type="RefSeq" id="WP_140184770.1">
    <property type="nucleotide sequence ID" value="NZ_CP040102.1"/>
</dbReference>
<evidence type="ECO:0000256" key="5">
    <source>
        <dbReference type="ARBA" id="ARBA00023235"/>
    </source>
</evidence>
<sequence>MSTFNPTLQQQAAIDCYDSIVITACPGSGKTTVMKEKIRGITPNLPSHKGVIAITFTKKASEELKKRCKENAHDTKLSFFGTIDSFCLKELILPFLGRVWDGTPSDCKIIKKLDSHQQLYLSRTYSSPTCDDLSSDDGFKALYDAGILWMSSFAALSLLVLNNSVSAQRYIRARYSHVFIDEYQDSSQAQHELFMKIKELGLIATAVGDIDQSIYQFRGSQPKFLLALTKDNANFQHFELDLNHRCHPSIVNYASRLLNPAYKLIAHEDDIHVFRRLITGSLKNAAEHISPWIGDWVKKSTINSASDVAILAKKEVSLREFATGLTHNHRLYTDTPLNGIGTECADVYLDLLSYKFGAIPTAQDVIEKYFSQLPEKNLVSMRKQLKTIRAEPELETFIEKCNSALELIGLDEFEAENDAVRIIWNNDTLVKLFKPIAEDEVQLMTLHKSKGLEFKIIFHLDMEEWSFPHRVPGANWDDINYPSLAEDTNLHYVGITRAELCCVLIRTTLRKNAKGNYVDSRPSYFLGLPQLEGLYK</sequence>
<evidence type="ECO:0000259" key="11">
    <source>
        <dbReference type="PROSITE" id="PS51198"/>
    </source>
</evidence>
<dbReference type="PANTHER" id="PTHR11070:SF2">
    <property type="entry name" value="ATP-DEPENDENT DNA HELICASE SRS2"/>
    <property type="match status" value="1"/>
</dbReference>
<reference evidence="12 13" key="1">
    <citation type="submission" date="2019-08" db="EMBL/GenBank/DDBJ databases">
        <title>Emerging of two pre-pandemic pathogenic O4:KUT lineages of Vibrio parahaemolyticus in coastal eastern China.</title>
        <authorList>
            <person name="Yu H."/>
        </authorList>
    </citation>
    <scope>NUCLEOTIDE SEQUENCE [LARGE SCALE GENOMIC DNA]</scope>
    <source>
        <strain evidence="12 13">HZ17-383</strain>
    </source>
</reference>
<feature type="binding site" evidence="10">
    <location>
        <begin position="24"/>
        <end position="31"/>
    </location>
    <ligand>
        <name>ATP</name>
        <dbReference type="ChEBI" id="CHEBI:30616"/>
    </ligand>
</feature>
<dbReference type="GO" id="GO:0016787">
    <property type="term" value="F:hydrolase activity"/>
    <property type="evidence" value="ECO:0007669"/>
    <property type="project" value="UniProtKB-UniRule"/>
</dbReference>
<dbReference type="InterPro" id="IPR000212">
    <property type="entry name" value="DNA_helicase_UvrD/REP"/>
</dbReference>
<evidence type="ECO:0000313" key="12">
    <source>
        <dbReference type="EMBL" id="TXN17671.1"/>
    </source>
</evidence>
<dbReference type="InterPro" id="IPR027417">
    <property type="entry name" value="P-loop_NTPase"/>
</dbReference>
<dbReference type="Pfam" id="PF00580">
    <property type="entry name" value="UvrD-helicase"/>
    <property type="match status" value="2"/>
</dbReference>
<keyword evidence="5" id="KW-0413">Isomerase</keyword>
<comment type="catalytic activity">
    <reaction evidence="6">
        <text>Couples ATP hydrolysis with the unwinding of duplex DNA by translocating in the 3'-5' direction.</text>
        <dbReference type="EC" id="5.6.2.4"/>
    </reaction>
</comment>
<name>A0AA46QUZ1_VIBPH</name>
<dbReference type="SUPFAM" id="SSF52540">
    <property type="entry name" value="P-loop containing nucleoside triphosphate hydrolases"/>
    <property type="match status" value="1"/>
</dbReference>
<dbReference type="GO" id="GO:0043138">
    <property type="term" value="F:3'-5' DNA helicase activity"/>
    <property type="evidence" value="ECO:0007669"/>
    <property type="project" value="UniProtKB-EC"/>
</dbReference>
<keyword evidence="1 10" id="KW-0547">Nucleotide-binding</keyword>
<dbReference type="GO" id="GO:0005524">
    <property type="term" value="F:ATP binding"/>
    <property type="evidence" value="ECO:0007669"/>
    <property type="project" value="UniProtKB-UniRule"/>
</dbReference>
<protein>
    <recommendedName>
        <fullName evidence="7">DNA 3'-5' helicase</fullName>
        <ecNumber evidence="7">5.6.2.4</ecNumber>
    </recommendedName>
    <alternativeName>
        <fullName evidence="8">DNA 3'-5' helicase II</fullName>
    </alternativeName>
</protein>
<dbReference type="PROSITE" id="PS51198">
    <property type="entry name" value="UVRD_HELICASE_ATP_BIND"/>
    <property type="match status" value="1"/>
</dbReference>
<evidence type="ECO:0000256" key="9">
    <source>
        <dbReference type="ARBA" id="ARBA00048988"/>
    </source>
</evidence>
<dbReference type="GO" id="GO:0003677">
    <property type="term" value="F:DNA binding"/>
    <property type="evidence" value="ECO:0007669"/>
    <property type="project" value="InterPro"/>
</dbReference>
<evidence type="ECO:0000256" key="2">
    <source>
        <dbReference type="ARBA" id="ARBA00022801"/>
    </source>
</evidence>
<accession>A0AA46QUZ1</accession>
<dbReference type="AlphaFoldDB" id="A0AA46QUZ1"/>
<evidence type="ECO:0000256" key="4">
    <source>
        <dbReference type="ARBA" id="ARBA00022840"/>
    </source>
</evidence>
<evidence type="ECO:0000256" key="10">
    <source>
        <dbReference type="PROSITE-ProRule" id="PRU00560"/>
    </source>
</evidence>
<keyword evidence="2 10" id="KW-0378">Hydrolase</keyword>
<evidence type="ECO:0000256" key="3">
    <source>
        <dbReference type="ARBA" id="ARBA00022806"/>
    </source>
</evidence>
<proteinExistence type="predicted"/>
<dbReference type="Gene3D" id="3.40.50.300">
    <property type="entry name" value="P-loop containing nucleotide triphosphate hydrolases"/>
    <property type="match status" value="3"/>
</dbReference>
<comment type="caution">
    <text evidence="12">The sequence shown here is derived from an EMBL/GenBank/DDBJ whole genome shotgun (WGS) entry which is preliminary data.</text>
</comment>
<dbReference type="PANTHER" id="PTHR11070">
    <property type="entry name" value="UVRD / RECB / PCRA DNA HELICASE FAMILY MEMBER"/>
    <property type="match status" value="1"/>
</dbReference>
<keyword evidence="3 10" id="KW-0347">Helicase</keyword>
<dbReference type="EMBL" id="VRMQ01000001">
    <property type="protein sequence ID" value="TXN17671.1"/>
    <property type="molecule type" value="Genomic_DNA"/>
</dbReference>
<dbReference type="CDD" id="cd17932">
    <property type="entry name" value="DEXQc_UvrD"/>
    <property type="match status" value="1"/>
</dbReference>
<dbReference type="Gene3D" id="1.10.486.10">
    <property type="entry name" value="PCRA, domain 4"/>
    <property type="match status" value="1"/>
</dbReference>
<dbReference type="InterPro" id="IPR014017">
    <property type="entry name" value="DNA_helicase_UvrD-like_C"/>
</dbReference>
<dbReference type="Proteomes" id="UP000321504">
    <property type="component" value="Unassembled WGS sequence"/>
</dbReference>
<evidence type="ECO:0000313" key="13">
    <source>
        <dbReference type="Proteomes" id="UP000321504"/>
    </source>
</evidence>
<dbReference type="GO" id="GO:0000725">
    <property type="term" value="P:recombinational repair"/>
    <property type="evidence" value="ECO:0007669"/>
    <property type="project" value="TreeGrafter"/>
</dbReference>
<evidence type="ECO:0000256" key="7">
    <source>
        <dbReference type="ARBA" id="ARBA00034808"/>
    </source>
</evidence>
<dbReference type="Pfam" id="PF13361">
    <property type="entry name" value="UvrD_C"/>
    <property type="match status" value="1"/>
</dbReference>
<comment type="catalytic activity">
    <reaction evidence="9">
        <text>ATP + H2O = ADP + phosphate + H(+)</text>
        <dbReference type="Rhea" id="RHEA:13065"/>
        <dbReference type="ChEBI" id="CHEBI:15377"/>
        <dbReference type="ChEBI" id="CHEBI:15378"/>
        <dbReference type="ChEBI" id="CHEBI:30616"/>
        <dbReference type="ChEBI" id="CHEBI:43474"/>
        <dbReference type="ChEBI" id="CHEBI:456216"/>
        <dbReference type="EC" id="5.6.2.4"/>
    </reaction>
</comment>
<gene>
    <name evidence="12" type="ORF">FVP01_01375</name>
</gene>
<evidence type="ECO:0000256" key="8">
    <source>
        <dbReference type="ARBA" id="ARBA00034923"/>
    </source>
</evidence>
<organism evidence="12 13">
    <name type="scientific">Vibrio parahaemolyticus</name>
    <dbReference type="NCBI Taxonomy" id="670"/>
    <lineage>
        <taxon>Bacteria</taxon>
        <taxon>Pseudomonadati</taxon>
        <taxon>Pseudomonadota</taxon>
        <taxon>Gammaproteobacteria</taxon>
        <taxon>Vibrionales</taxon>
        <taxon>Vibrionaceae</taxon>
        <taxon>Vibrio</taxon>
    </lineage>
</organism>
<evidence type="ECO:0000256" key="6">
    <source>
        <dbReference type="ARBA" id="ARBA00034617"/>
    </source>
</evidence>
<keyword evidence="4 10" id="KW-0067">ATP-binding</keyword>